<accession>A0A7J8IMR2</accession>
<sequence length="205" mass="22874">MKEGAGTTAPRPIVASWIQKLVTMVRLELGRRSWDLLMSMLISTLWPHGLGYGLDFLNPTGRASGEATFPGLGSEESTPVVLWPMSSSQATSRNCFKNTLPLDDLFSFFPPHWAHGLTQPGMKEAPGSSGDGFQEQQEVGVMETSRFSIMRTCCLEINMYIHTVEYYSAIKKNEVLISATTWLNLGNMLSERSQSQRTTYCKVRL</sequence>
<dbReference type="AlphaFoldDB" id="A0A7J8IMR2"/>
<organism evidence="1 2">
    <name type="scientific">Rousettus aegyptiacus</name>
    <name type="common">Egyptian fruit bat</name>
    <name type="synonym">Pteropus aegyptiacus</name>
    <dbReference type="NCBI Taxonomy" id="9407"/>
    <lineage>
        <taxon>Eukaryota</taxon>
        <taxon>Metazoa</taxon>
        <taxon>Chordata</taxon>
        <taxon>Craniata</taxon>
        <taxon>Vertebrata</taxon>
        <taxon>Euteleostomi</taxon>
        <taxon>Mammalia</taxon>
        <taxon>Eutheria</taxon>
        <taxon>Laurasiatheria</taxon>
        <taxon>Chiroptera</taxon>
        <taxon>Yinpterochiroptera</taxon>
        <taxon>Pteropodoidea</taxon>
        <taxon>Pteropodidae</taxon>
        <taxon>Rousettinae</taxon>
        <taxon>Rousettus</taxon>
    </lineage>
</organism>
<gene>
    <name evidence="1" type="ORF">HJG63_010643</name>
</gene>
<dbReference type="Proteomes" id="UP000593571">
    <property type="component" value="Unassembled WGS sequence"/>
</dbReference>
<evidence type="ECO:0000313" key="2">
    <source>
        <dbReference type="Proteomes" id="UP000593571"/>
    </source>
</evidence>
<keyword evidence="2" id="KW-1185">Reference proteome</keyword>
<evidence type="ECO:0000313" key="1">
    <source>
        <dbReference type="EMBL" id="KAF6485445.1"/>
    </source>
</evidence>
<reference evidence="1 2" key="1">
    <citation type="journal article" date="2020" name="Nature">
        <title>Six reference-quality genomes reveal evolution of bat adaptations.</title>
        <authorList>
            <person name="Jebb D."/>
            <person name="Huang Z."/>
            <person name="Pippel M."/>
            <person name="Hughes G.M."/>
            <person name="Lavrichenko K."/>
            <person name="Devanna P."/>
            <person name="Winkler S."/>
            <person name="Jermiin L.S."/>
            <person name="Skirmuntt E.C."/>
            <person name="Katzourakis A."/>
            <person name="Burkitt-Gray L."/>
            <person name="Ray D.A."/>
            <person name="Sullivan K.A.M."/>
            <person name="Roscito J.G."/>
            <person name="Kirilenko B.M."/>
            <person name="Davalos L.M."/>
            <person name="Corthals A.P."/>
            <person name="Power M.L."/>
            <person name="Jones G."/>
            <person name="Ransome R.D."/>
            <person name="Dechmann D.K.N."/>
            <person name="Locatelli A.G."/>
            <person name="Puechmaille S.J."/>
            <person name="Fedrigo O."/>
            <person name="Jarvis E.D."/>
            <person name="Hiller M."/>
            <person name="Vernes S.C."/>
            <person name="Myers E.W."/>
            <person name="Teeling E.C."/>
        </authorList>
    </citation>
    <scope>NUCLEOTIDE SEQUENCE [LARGE SCALE GENOMIC DNA]</scope>
    <source>
        <strain evidence="1">MRouAeg1</strain>
        <tissue evidence="1">Muscle</tissue>
    </source>
</reference>
<protein>
    <submittedName>
        <fullName evidence="1">Uncharacterized protein</fullName>
    </submittedName>
</protein>
<comment type="caution">
    <text evidence="1">The sequence shown here is derived from an EMBL/GenBank/DDBJ whole genome shotgun (WGS) entry which is preliminary data.</text>
</comment>
<dbReference type="EMBL" id="JACASE010000003">
    <property type="protein sequence ID" value="KAF6485445.1"/>
    <property type="molecule type" value="Genomic_DNA"/>
</dbReference>
<proteinExistence type="predicted"/>
<name>A0A7J8IMR2_ROUAE</name>